<dbReference type="OrthoDB" id="4185683at2759"/>
<dbReference type="Proteomes" id="UP000094526">
    <property type="component" value="Unassembled WGS sequence"/>
</dbReference>
<name>A0A1C1D0P8_9EURO</name>
<feature type="domain" description="Mitochondrial chaperone BCS1-like ATPase lid" evidence="3">
    <location>
        <begin position="31"/>
        <end position="72"/>
    </location>
</feature>
<keyword evidence="2" id="KW-0067">ATP-binding</keyword>
<accession>A0A1C1D0P8</accession>
<evidence type="ECO:0000259" key="3">
    <source>
        <dbReference type="Pfam" id="PF25426"/>
    </source>
</evidence>
<comment type="caution">
    <text evidence="4">The sequence shown here is derived from an EMBL/GenBank/DDBJ whole genome shotgun (WGS) entry which is preliminary data.</text>
</comment>
<evidence type="ECO:0000313" key="5">
    <source>
        <dbReference type="Proteomes" id="UP000094526"/>
    </source>
</evidence>
<dbReference type="GO" id="GO:0005524">
    <property type="term" value="F:ATP binding"/>
    <property type="evidence" value="ECO:0007669"/>
    <property type="project" value="UniProtKB-KW"/>
</dbReference>
<sequence>MTRLFDLVYKRVDRDLDGLGGSVKDNKPESVAGFAEEFVKKVPEREFSPAEVISHLLAKKHSPRQAIDNVEKWVERTRDEKRKVKRVDSWALGE</sequence>
<dbReference type="AlphaFoldDB" id="A0A1C1D0P8"/>
<keyword evidence="5" id="KW-1185">Reference proteome</keyword>
<evidence type="ECO:0000256" key="2">
    <source>
        <dbReference type="ARBA" id="ARBA00022840"/>
    </source>
</evidence>
<reference evidence="5" key="1">
    <citation type="submission" date="2015-07" db="EMBL/GenBank/DDBJ databases">
        <authorList>
            <person name="Teixeira M.M."/>
            <person name="Souza R.C."/>
            <person name="Almeida L.G."/>
            <person name="Vicente V.A."/>
            <person name="de Hoog S."/>
            <person name="Bocca A.L."/>
            <person name="de Almeida S.R."/>
            <person name="Vasconcelos A.T."/>
            <person name="Felipe M.S."/>
        </authorList>
    </citation>
    <scope>NUCLEOTIDE SEQUENCE [LARGE SCALE GENOMIC DNA]</scope>
    <source>
        <strain evidence="5">KSF</strain>
    </source>
</reference>
<protein>
    <recommendedName>
        <fullName evidence="3">Mitochondrial chaperone BCS1-like ATPase lid domain-containing protein</fullName>
    </recommendedName>
</protein>
<keyword evidence="1" id="KW-0547">Nucleotide-binding</keyword>
<evidence type="ECO:0000313" key="4">
    <source>
        <dbReference type="EMBL" id="OCT54304.1"/>
    </source>
</evidence>
<dbReference type="InterPro" id="IPR057495">
    <property type="entry name" value="AAA_lid_BCS1"/>
</dbReference>
<gene>
    <name evidence="4" type="ORF">CLCR_01008</name>
</gene>
<dbReference type="EMBL" id="LGRB01000004">
    <property type="protein sequence ID" value="OCT54304.1"/>
    <property type="molecule type" value="Genomic_DNA"/>
</dbReference>
<dbReference type="Pfam" id="PF25426">
    <property type="entry name" value="AAA_lid_BCS1"/>
    <property type="match status" value="1"/>
</dbReference>
<organism evidence="4 5">
    <name type="scientific">Cladophialophora carrionii</name>
    <dbReference type="NCBI Taxonomy" id="86049"/>
    <lineage>
        <taxon>Eukaryota</taxon>
        <taxon>Fungi</taxon>
        <taxon>Dikarya</taxon>
        <taxon>Ascomycota</taxon>
        <taxon>Pezizomycotina</taxon>
        <taxon>Eurotiomycetes</taxon>
        <taxon>Chaetothyriomycetidae</taxon>
        <taxon>Chaetothyriales</taxon>
        <taxon>Herpotrichiellaceae</taxon>
        <taxon>Cladophialophora</taxon>
    </lineage>
</organism>
<proteinExistence type="predicted"/>
<dbReference type="STRING" id="86049.A0A1C1D0P8"/>
<evidence type="ECO:0000256" key="1">
    <source>
        <dbReference type="ARBA" id="ARBA00022741"/>
    </source>
</evidence>
<dbReference type="VEuPathDB" id="FungiDB:CLCR_01008"/>